<proteinExistence type="inferred from homology"/>
<dbReference type="PANTHER" id="PTHR24067">
    <property type="entry name" value="UBIQUITIN-CONJUGATING ENZYME E2"/>
    <property type="match status" value="1"/>
</dbReference>
<sequence length="147" mass="16518">MASSSTALRRLMRDLKKIEDEPPVGLSATPVDESLMQWEAVILGPEETAWEGGIFKLYMEFSEDYPNKAPKVKFTTKVFHPNVYSDGSICIDILKHQWSPIYDVAAILTSLQSLLCDPNPSSPANSLAARLFVENPKEYKRRVVKCV</sequence>
<dbReference type="SUPFAM" id="SSF54495">
    <property type="entry name" value="UBC-like"/>
    <property type="match status" value="1"/>
</dbReference>
<dbReference type="InterPro" id="IPR016135">
    <property type="entry name" value="UBQ-conjugating_enzyme/RWD"/>
</dbReference>
<dbReference type="GO" id="GO:0005524">
    <property type="term" value="F:ATP binding"/>
    <property type="evidence" value="ECO:0007669"/>
    <property type="project" value="UniProtKB-UniRule"/>
</dbReference>
<evidence type="ECO:0000256" key="4">
    <source>
        <dbReference type="RuleBase" id="RU362109"/>
    </source>
</evidence>
<evidence type="ECO:0000313" key="6">
    <source>
        <dbReference type="EMBL" id="CAI2381081.1"/>
    </source>
</evidence>
<dbReference type="GO" id="GO:0016740">
    <property type="term" value="F:transferase activity"/>
    <property type="evidence" value="ECO:0007669"/>
    <property type="project" value="UniProtKB-KW"/>
</dbReference>
<keyword evidence="4" id="KW-0067">ATP-binding</keyword>
<evidence type="ECO:0000256" key="3">
    <source>
        <dbReference type="PROSITE-ProRule" id="PRU10133"/>
    </source>
</evidence>
<dbReference type="Gene3D" id="3.10.110.10">
    <property type="entry name" value="Ubiquitin Conjugating Enzyme"/>
    <property type="match status" value="1"/>
</dbReference>
<evidence type="ECO:0000256" key="1">
    <source>
        <dbReference type="ARBA" id="ARBA00022679"/>
    </source>
</evidence>
<keyword evidence="2 4" id="KW-0833">Ubl conjugation pathway</keyword>
<evidence type="ECO:0000259" key="5">
    <source>
        <dbReference type="PROSITE" id="PS50127"/>
    </source>
</evidence>
<accession>A0AAD2D685</accession>
<comment type="similarity">
    <text evidence="4">Belongs to the ubiquitin-conjugating enzyme family.</text>
</comment>
<protein>
    <recommendedName>
        <fullName evidence="5">UBC core domain-containing protein</fullName>
    </recommendedName>
</protein>
<keyword evidence="1" id="KW-0808">Transferase</keyword>
<evidence type="ECO:0000256" key="2">
    <source>
        <dbReference type="ARBA" id="ARBA00022786"/>
    </source>
</evidence>
<organism evidence="6 7">
    <name type="scientific">Euplotes crassus</name>
    <dbReference type="NCBI Taxonomy" id="5936"/>
    <lineage>
        <taxon>Eukaryota</taxon>
        <taxon>Sar</taxon>
        <taxon>Alveolata</taxon>
        <taxon>Ciliophora</taxon>
        <taxon>Intramacronucleata</taxon>
        <taxon>Spirotrichea</taxon>
        <taxon>Hypotrichia</taxon>
        <taxon>Euplotida</taxon>
        <taxon>Euplotidae</taxon>
        <taxon>Moneuplotes</taxon>
    </lineage>
</organism>
<feature type="active site" description="Glycyl thioester intermediate" evidence="3">
    <location>
        <position position="90"/>
    </location>
</feature>
<dbReference type="FunFam" id="3.10.110.10:FF:000090">
    <property type="entry name" value="Ubiquitin-conjugating enzyme E2-17 kDa"/>
    <property type="match status" value="1"/>
</dbReference>
<dbReference type="Proteomes" id="UP001295684">
    <property type="component" value="Unassembled WGS sequence"/>
</dbReference>
<comment type="caution">
    <text evidence="6">The sequence shown here is derived from an EMBL/GenBank/DDBJ whole genome shotgun (WGS) entry which is preliminary data.</text>
</comment>
<dbReference type="PROSITE" id="PS50127">
    <property type="entry name" value="UBC_2"/>
    <property type="match status" value="1"/>
</dbReference>
<gene>
    <name evidence="6" type="ORF">ECRASSUSDP1_LOCUS22527</name>
</gene>
<dbReference type="PROSITE" id="PS00183">
    <property type="entry name" value="UBC_1"/>
    <property type="match status" value="1"/>
</dbReference>
<reference evidence="6" key="1">
    <citation type="submission" date="2023-07" db="EMBL/GenBank/DDBJ databases">
        <authorList>
            <consortium name="AG Swart"/>
            <person name="Singh M."/>
            <person name="Singh A."/>
            <person name="Seah K."/>
            <person name="Emmerich C."/>
        </authorList>
    </citation>
    <scope>NUCLEOTIDE SEQUENCE</scope>
    <source>
        <strain evidence="6">DP1</strain>
    </source>
</reference>
<dbReference type="AlphaFoldDB" id="A0AAD2D685"/>
<keyword evidence="4" id="KW-0547">Nucleotide-binding</keyword>
<dbReference type="EMBL" id="CAMPGE010023108">
    <property type="protein sequence ID" value="CAI2381081.1"/>
    <property type="molecule type" value="Genomic_DNA"/>
</dbReference>
<dbReference type="Pfam" id="PF00179">
    <property type="entry name" value="UQ_con"/>
    <property type="match status" value="1"/>
</dbReference>
<evidence type="ECO:0000313" key="7">
    <source>
        <dbReference type="Proteomes" id="UP001295684"/>
    </source>
</evidence>
<dbReference type="InterPro" id="IPR000608">
    <property type="entry name" value="UBC"/>
</dbReference>
<keyword evidence="7" id="KW-1185">Reference proteome</keyword>
<dbReference type="SMART" id="SM00212">
    <property type="entry name" value="UBCc"/>
    <property type="match status" value="1"/>
</dbReference>
<name>A0AAD2D685_EUPCR</name>
<feature type="domain" description="UBC core" evidence="5">
    <location>
        <begin position="6"/>
        <end position="147"/>
    </location>
</feature>
<dbReference type="CDD" id="cd23790">
    <property type="entry name" value="UBCc_UBE2A_2B"/>
    <property type="match status" value="1"/>
</dbReference>
<dbReference type="InterPro" id="IPR050113">
    <property type="entry name" value="Ub_conjugating_enzyme"/>
</dbReference>
<dbReference type="InterPro" id="IPR023313">
    <property type="entry name" value="UBQ-conjugating_AS"/>
</dbReference>